<protein>
    <recommendedName>
        <fullName evidence="4">WXG100 family type VII secretion target</fullName>
    </recommendedName>
</protein>
<reference evidence="2 3" key="1">
    <citation type="submission" date="2019-06" db="EMBL/GenBank/DDBJ databases">
        <title>Sequencing the genomes of 1000 actinobacteria strains.</title>
        <authorList>
            <person name="Klenk H.-P."/>
        </authorList>
    </citation>
    <scope>NUCLEOTIDE SEQUENCE [LARGE SCALE GENOMIC DNA]</scope>
    <source>
        <strain evidence="2 3">DSM 105492</strain>
    </source>
</reference>
<dbReference type="Gene3D" id="1.10.287.1060">
    <property type="entry name" value="ESAT-6-like"/>
    <property type="match status" value="1"/>
</dbReference>
<dbReference type="AlphaFoldDB" id="A0A543EQE3"/>
<dbReference type="RefSeq" id="WP_141895983.1">
    <property type="nucleotide sequence ID" value="NZ_BAABLH010000006.1"/>
</dbReference>
<proteinExistence type="predicted"/>
<name>A0A543EQE3_9MICO</name>
<evidence type="ECO:0000313" key="3">
    <source>
        <dbReference type="Proteomes" id="UP000320235"/>
    </source>
</evidence>
<dbReference type="OrthoDB" id="8480648at2"/>
<evidence type="ECO:0000313" key="2">
    <source>
        <dbReference type="EMBL" id="TQM23814.1"/>
    </source>
</evidence>
<dbReference type="EMBL" id="VFPE01000005">
    <property type="protein sequence ID" value="TQM23814.1"/>
    <property type="molecule type" value="Genomic_DNA"/>
</dbReference>
<keyword evidence="3" id="KW-1185">Reference proteome</keyword>
<comment type="caution">
    <text evidence="2">The sequence shown here is derived from an EMBL/GenBank/DDBJ whole genome shotgun (WGS) entry which is preliminary data.</text>
</comment>
<accession>A0A543EQE3</accession>
<evidence type="ECO:0000256" key="1">
    <source>
        <dbReference type="SAM" id="MobiDB-lite"/>
    </source>
</evidence>
<evidence type="ECO:0008006" key="4">
    <source>
        <dbReference type="Google" id="ProtNLM"/>
    </source>
</evidence>
<feature type="compositionally biased region" description="Gly residues" evidence="1">
    <location>
        <begin position="89"/>
        <end position="112"/>
    </location>
</feature>
<dbReference type="Proteomes" id="UP000320235">
    <property type="component" value="Unassembled WGS sequence"/>
</dbReference>
<organism evidence="2 3">
    <name type="scientific">Microbacterium kyungheense</name>
    <dbReference type="NCBI Taxonomy" id="1263636"/>
    <lineage>
        <taxon>Bacteria</taxon>
        <taxon>Bacillati</taxon>
        <taxon>Actinomycetota</taxon>
        <taxon>Actinomycetes</taxon>
        <taxon>Micrococcales</taxon>
        <taxon>Microbacteriaceae</taxon>
        <taxon>Microbacterium</taxon>
    </lineage>
</organism>
<feature type="region of interest" description="Disordered" evidence="1">
    <location>
        <begin position="72"/>
        <end position="187"/>
    </location>
</feature>
<sequence>MAFYGADVDELRAFARQLAAGADSLEDARRALQSTVTGARWTGPDGDKLRGQWSSELSPILTNAATTLRRASDRVKANAEDQQATSAVNGGGAGGAGGGASGGPGGSSGGAGASAAPDGETAPDESGLSANAKGSHETSADNGTVGSPATHGTDAKVGGGVSYDPDSGETTYSGDGSLSEWVNGPKGSKVTFGVTGGAEYTTGQKSEDGFTTYTSKSDVSIGVEGGIEKGGTGVSGGYSTGVTAEYQVKVPDAAGDVDPGSINPFDPNSIPVGGSVKMDGGDYTKTELNAAYHHIALESSVKDSSGVSSLVERVDENTVRVTSGPTDAIANTAGLGVDVEGIKAMVSNTTSLSGQSLQTADFDLSTPEGQAAYNHYLVTGEIPKDAATGVSGLTKIERLDYDSATKAELSTPFGGFEKELGQNTGSKVMTTYPDGSSDVLLTATYGDRGDFQMSQSIDASGTEDMSARTYSYDVKPDDIGAQMLNSSKFYPQSIVPGTVGAGDDVTLTFTQAQMDQYAAKLNAADPLDVPMDLRPPISGEWTGFSLAAYLAGSPISGRDAISGISNIHMLP</sequence>
<gene>
    <name evidence="2" type="ORF">FB391_3204</name>
</gene>